<gene>
    <name evidence="1" type="ORF">GCM10007380_08380</name>
</gene>
<accession>A0A8J3AFG4</accession>
<evidence type="ECO:0000313" key="2">
    <source>
        <dbReference type="Proteomes" id="UP000626244"/>
    </source>
</evidence>
<name>A0A8J3AFG4_9BACI</name>
<reference evidence="2" key="1">
    <citation type="journal article" date="2019" name="Int. J. Syst. Evol. Microbiol.">
        <title>The Global Catalogue of Microorganisms (GCM) 10K type strain sequencing project: providing services to taxonomists for standard genome sequencing and annotation.</title>
        <authorList>
            <consortium name="The Broad Institute Genomics Platform"/>
            <consortium name="The Broad Institute Genome Sequencing Center for Infectious Disease"/>
            <person name="Wu L."/>
            <person name="Ma J."/>
        </authorList>
    </citation>
    <scope>NUCLEOTIDE SEQUENCE [LARGE SCALE GENOMIC DNA]</scope>
    <source>
        <strain evidence="2">CGMCC 1.14993</strain>
    </source>
</reference>
<evidence type="ECO:0000313" key="1">
    <source>
        <dbReference type="EMBL" id="GGI11546.1"/>
    </source>
</evidence>
<dbReference type="RefSeq" id="WP_087999085.1">
    <property type="nucleotide sequence ID" value="NZ_BMHB01000001.1"/>
</dbReference>
<comment type="caution">
    <text evidence="1">The sequence shown here is derived from an EMBL/GenBank/DDBJ whole genome shotgun (WGS) entry which is preliminary data.</text>
</comment>
<dbReference type="EMBL" id="BMHB01000001">
    <property type="protein sequence ID" value="GGI11546.1"/>
    <property type="molecule type" value="Genomic_DNA"/>
</dbReference>
<organism evidence="1 2">
    <name type="scientific">Gottfriedia solisilvae</name>
    <dbReference type="NCBI Taxonomy" id="1516104"/>
    <lineage>
        <taxon>Bacteria</taxon>
        <taxon>Bacillati</taxon>
        <taxon>Bacillota</taxon>
        <taxon>Bacilli</taxon>
        <taxon>Bacillales</taxon>
        <taxon>Bacillaceae</taxon>
        <taxon>Gottfriedia</taxon>
    </lineage>
</organism>
<dbReference type="AlphaFoldDB" id="A0A8J3AFG4"/>
<sequence>MLLLKIFLSLGLFTDYATLINQEYSKVPNIKNLKTNYPKEGTWVKIPKGAKIVTLQVEAENTETVLFWIIPTGTQTWTERKLIGYDIKEGENDTNFSLTWKINKPYLHDHIYIQALGDGIANELINLSMN</sequence>
<dbReference type="Proteomes" id="UP000626244">
    <property type="component" value="Unassembled WGS sequence"/>
</dbReference>
<protein>
    <submittedName>
        <fullName evidence="1">Uncharacterized protein</fullName>
    </submittedName>
</protein>
<dbReference type="OrthoDB" id="2650176at2"/>
<keyword evidence="2" id="KW-1185">Reference proteome</keyword>
<proteinExistence type="predicted"/>